<proteinExistence type="predicted"/>
<dbReference type="PRINTS" id="PR00455">
    <property type="entry name" value="HTHTETR"/>
</dbReference>
<dbReference type="PANTHER" id="PTHR30055">
    <property type="entry name" value="HTH-TYPE TRANSCRIPTIONAL REGULATOR RUTR"/>
    <property type="match status" value="1"/>
</dbReference>
<dbReference type="SUPFAM" id="SSF48498">
    <property type="entry name" value="Tetracyclin repressor-like, C-terminal domain"/>
    <property type="match status" value="1"/>
</dbReference>
<dbReference type="Pfam" id="PF00440">
    <property type="entry name" value="TetR_N"/>
    <property type="match status" value="1"/>
</dbReference>
<dbReference type="GO" id="GO:0000976">
    <property type="term" value="F:transcription cis-regulatory region binding"/>
    <property type="evidence" value="ECO:0007669"/>
    <property type="project" value="TreeGrafter"/>
</dbReference>
<evidence type="ECO:0000256" key="2">
    <source>
        <dbReference type="PROSITE-ProRule" id="PRU00335"/>
    </source>
</evidence>
<dbReference type="GeneID" id="300552774"/>
<dbReference type="RefSeq" id="WP_035113179.1">
    <property type="nucleotide sequence ID" value="NZ_CP047046.1"/>
</dbReference>
<accession>A0A0A2DNE8</accession>
<feature type="domain" description="HTH tetR-type" evidence="3">
    <location>
        <begin position="10"/>
        <end position="70"/>
    </location>
</feature>
<dbReference type="Gene3D" id="1.10.357.10">
    <property type="entry name" value="Tetracycline Repressor, domain 2"/>
    <property type="match status" value="1"/>
</dbReference>
<dbReference type="AlphaFoldDB" id="A0A0A2DNE8"/>
<dbReference type="SUPFAM" id="SSF46689">
    <property type="entry name" value="Homeodomain-like"/>
    <property type="match status" value="1"/>
</dbReference>
<dbReference type="GO" id="GO:0003700">
    <property type="term" value="F:DNA-binding transcription factor activity"/>
    <property type="evidence" value="ECO:0007669"/>
    <property type="project" value="TreeGrafter"/>
</dbReference>
<dbReference type="PROSITE" id="PS50977">
    <property type="entry name" value="HTH_TETR_2"/>
    <property type="match status" value="1"/>
</dbReference>
<dbReference type="EMBL" id="JRVJ01000002">
    <property type="protein sequence ID" value="KGM19312.1"/>
    <property type="molecule type" value="Genomic_DNA"/>
</dbReference>
<gene>
    <name evidence="4" type="ORF">MA47_01680</name>
</gene>
<reference evidence="4 5" key="1">
    <citation type="submission" date="2014-10" db="EMBL/GenBank/DDBJ databases">
        <title>Whole Genome sequence of Corynebacterium auriscanis strain CIP 106629.</title>
        <authorList>
            <person name="Hassan S.S."/>
            <person name="Jamal S.B."/>
            <person name="Tiwari S."/>
            <person name="Oliveira L.D.C."/>
            <person name="Souza F."/>
            <person name="Mariano D.C."/>
            <person name="Almeida S."/>
            <person name="Dorella F."/>
            <person name="Pereira F."/>
            <person name="Carvalho A."/>
            <person name="Leal C.A."/>
            <person name="Soares S.D.C."/>
            <person name="Figueiredo H.C."/>
            <person name="Silva A."/>
            <person name="Azevedo V.A."/>
        </authorList>
    </citation>
    <scope>NUCLEOTIDE SEQUENCE [LARGE SCALE GENOMIC DNA]</scope>
    <source>
        <strain evidence="4 5">CIP 106629</strain>
    </source>
</reference>
<protein>
    <submittedName>
        <fullName evidence="4">TetR family transcriptional regulator</fullName>
    </submittedName>
</protein>
<organism evidence="4 5">
    <name type="scientific">Corynebacterium auriscanis</name>
    <dbReference type="NCBI Taxonomy" id="99807"/>
    <lineage>
        <taxon>Bacteria</taxon>
        <taxon>Bacillati</taxon>
        <taxon>Actinomycetota</taxon>
        <taxon>Actinomycetes</taxon>
        <taxon>Mycobacteriales</taxon>
        <taxon>Corynebacteriaceae</taxon>
        <taxon>Corynebacterium</taxon>
    </lineage>
</organism>
<feature type="DNA-binding region" description="H-T-H motif" evidence="2">
    <location>
        <begin position="33"/>
        <end position="52"/>
    </location>
</feature>
<evidence type="ECO:0000313" key="5">
    <source>
        <dbReference type="Proteomes" id="UP000030145"/>
    </source>
</evidence>
<dbReference type="InterPro" id="IPR001647">
    <property type="entry name" value="HTH_TetR"/>
</dbReference>
<comment type="caution">
    <text evidence="4">The sequence shown here is derived from an EMBL/GenBank/DDBJ whole genome shotgun (WGS) entry which is preliminary data.</text>
</comment>
<keyword evidence="1 2" id="KW-0238">DNA-binding</keyword>
<dbReference type="Proteomes" id="UP000030145">
    <property type="component" value="Unassembled WGS sequence"/>
</dbReference>
<dbReference type="InterPro" id="IPR036271">
    <property type="entry name" value="Tet_transcr_reg_TetR-rel_C_sf"/>
</dbReference>
<dbReference type="InterPro" id="IPR050109">
    <property type="entry name" value="HTH-type_TetR-like_transc_reg"/>
</dbReference>
<dbReference type="InterPro" id="IPR009057">
    <property type="entry name" value="Homeodomain-like_sf"/>
</dbReference>
<keyword evidence="5" id="KW-1185">Reference proteome</keyword>
<name>A0A0A2DNE8_9CORY</name>
<evidence type="ECO:0000313" key="4">
    <source>
        <dbReference type="EMBL" id="KGM19312.1"/>
    </source>
</evidence>
<evidence type="ECO:0000256" key="1">
    <source>
        <dbReference type="ARBA" id="ARBA00023125"/>
    </source>
</evidence>
<dbReference type="PANTHER" id="PTHR30055:SF229">
    <property type="entry name" value="HTH-TYPE TRANSCRIPTIONAL REPRESSOR RV1474C"/>
    <property type="match status" value="1"/>
</dbReference>
<evidence type="ECO:0000259" key="3">
    <source>
        <dbReference type="PROSITE" id="PS50977"/>
    </source>
</evidence>
<sequence>MPKVSDLDLTEKKIEILTGARTCFATYGYDGATVARLEEATGKSRGAIFHHYGNKDALFLAVAHEDMRRMSAIAARAGLIGLIRELVDSDDLTEWWGMRVEITRRANNDPCFSAKWELDQLALQQTVRDRLREQARQGRIRTDVPVDTIAEVLELVMEGVLSKLAQGVLSPDSDLEPALDFVETALRRHPE</sequence>